<keyword evidence="2" id="KW-1185">Reference proteome</keyword>
<comment type="caution">
    <text evidence="1">The sequence shown here is derived from an EMBL/GenBank/DDBJ whole genome shotgun (WGS) entry which is preliminary data.</text>
</comment>
<evidence type="ECO:0000313" key="2">
    <source>
        <dbReference type="Proteomes" id="UP000012313"/>
    </source>
</evidence>
<name>N1WQU4_9LEPT</name>
<proteinExistence type="predicted"/>
<reference evidence="1" key="1">
    <citation type="submission" date="2013-03" db="EMBL/GenBank/DDBJ databases">
        <authorList>
            <person name="Harkins D.M."/>
            <person name="Durkin A.S."/>
            <person name="Brinkac L.M."/>
            <person name="Haft D.H."/>
            <person name="Selengut J.D."/>
            <person name="Sanka R."/>
            <person name="DePew J."/>
            <person name="Purushe J."/>
            <person name="Hartskeerl R.A."/>
            <person name="Ahmed A."/>
            <person name="van der Linden H."/>
            <person name="Goris M.G.A."/>
            <person name="Vinetz J.M."/>
            <person name="Sutton G.G."/>
            <person name="Nierman W.C."/>
            <person name="Fouts D.E."/>
        </authorList>
    </citation>
    <scope>NUCLEOTIDE SEQUENCE [LARGE SCALE GENOMIC DNA]</scope>
    <source>
        <strain evidence="1">ICFT</strain>
    </source>
</reference>
<dbReference type="Proteomes" id="UP000012313">
    <property type="component" value="Unassembled WGS sequence"/>
</dbReference>
<evidence type="ECO:0000313" key="1">
    <source>
        <dbReference type="EMBL" id="EMY79627.1"/>
    </source>
</evidence>
<gene>
    <name evidence="1" type="ORF">LEP1GSC060_1295</name>
</gene>
<organism evidence="1 2">
    <name type="scientific">Leptospira weilii serovar Ranarum str. ICFT</name>
    <dbReference type="NCBI Taxonomy" id="1218598"/>
    <lineage>
        <taxon>Bacteria</taxon>
        <taxon>Pseudomonadati</taxon>
        <taxon>Spirochaetota</taxon>
        <taxon>Spirochaetia</taxon>
        <taxon>Leptospirales</taxon>
        <taxon>Leptospiraceae</taxon>
        <taxon>Leptospira</taxon>
    </lineage>
</organism>
<dbReference type="RefSeq" id="WP_002994207.1">
    <property type="nucleotide sequence ID" value="NZ_AOHC02000010.1"/>
</dbReference>
<dbReference type="AlphaFoldDB" id="N1WQU4"/>
<sequence length="79" mass="8989">MDVETKKDLKEPRSHFIRQSRIVWPDSKTMVKALDTFQMYKLSHGVQINDALIGHTALALHTSIYTSIVNTCGKLGKKF</sequence>
<accession>N1WQU4</accession>
<dbReference type="STRING" id="1218598.LEP1GSC060_1295"/>
<dbReference type="EMBL" id="AOHC02000010">
    <property type="protein sequence ID" value="EMY79627.1"/>
    <property type="molecule type" value="Genomic_DNA"/>
</dbReference>
<protein>
    <submittedName>
        <fullName evidence="1">Uncharacterized protein</fullName>
    </submittedName>
</protein>